<dbReference type="Proteomes" id="UP001499959">
    <property type="component" value="Unassembled WGS sequence"/>
</dbReference>
<proteinExistence type="predicted"/>
<protein>
    <recommendedName>
        <fullName evidence="3">HEPN AbiU2-like domain-containing protein</fullName>
    </recommendedName>
</protein>
<sequence>MTPLPRWKEWIKIVGDDVSNILLARALFLSFQDLIDETPKLQKSDYFHDYFRESYISHLGIGLRRQFKFQKDSICLKKLLCEIREQSHLINLDYYESLYSDSAMKKYAANDFYSIIGSNNKSLSPEVIEIDIESLNASASTVESFLDRRVAHFDRRPPSRMPTYDDLHGCLDVLERLTVKYHMLLTAESYETLEPAVQYGFLDIFRDDIGET</sequence>
<organism evidence="1 2">
    <name type="scientific">Lysobacter hankyongensis</name>
    <dbReference type="NCBI Taxonomy" id="1176535"/>
    <lineage>
        <taxon>Bacteria</taxon>
        <taxon>Pseudomonadati</taxon>
        <taxon>Pseudomonadota</taxon>
        <taxon>Gammaproteobacteria</taxon>
        <taxon>Lysobacterales</taxon>
        <taxon>Lysobacteraceae</taxon>
        <taxon>Lysobacter</taxon>
    </lineage>
</organism>
<keyword evidence="2" id="KW-1185">Reference proteome</keyword>
<accession>A0ABP9B446</accession>
<comment type="caution">
    <text evidence="1">The sequence shown here is derived from an EMBL/GenBank/DDBJ whole genome shotgun (WGS) entry which is preliminary data.</text>
</comment>
<dbReference type="EMBL" id="BAABJE010000005">
    <property type="protein sequence ID" value="GAA4790146.1"/>
    <property type="molecule type" value="Genomic_DNA"/>
</dbReference>
<reference evidence="2" key="1">
    <citation type="journal article" date="2019" name="Int. J. Syst. Evol. Microbiol.">
        <title>The Global Catalogue of Microorganisms (GCM) 10K type strain sequencing project: providing services to taxonomists for standard genome sequencing and annotation.</title>
        <authorList>
            <consortium name="The Broad Institute Genomics Platform"/>
            <consortium name="The Broad Institute Genome Sequencing Center for Infectious Disease"/>
            <person name="Wu L."/>
            <person name="Ma J."/>
        </authorList>
    </citation>
    <scope>NUCLEOTIDE SEQUENCE [LARGE SCALE GENOMIC DNA]</scope>
    <source>
        <strain evidence="2">JCM 18204</strain>
    </source>
</reference>
<evidence type="ECO:0008006" key="3">
    <source>
        <dbReference type="Google" id="ProtNLM"/>
    </source>
</evidence>
<name>A0ABP9B446_9GAMM</name>
<evidence type="ECO:0000313" key="2">
    <source>
        <dbReference type="Proteomes" id="UP001499959"/>
    </source>
</evidence>
<evidence type="ECO:0000313" key="1">
    <source>
        <dbReference type="EMBL" id="GAA4790146.1"/>
    </source>
</evidence>
<gene>
    <name evidence="1" type="ORF">GCM10023307_14290</name>
</gene>